<dbReference type="Proteomes" id="UP000792671">
    <property type="component" value="Genome"/>
</dbReference>
<dbReference type="InterPro" id="IPR013607">
    <property type="entry name" value="Phospholipase_A2-like"/>
</dbReference>
<dbReference type="GO" id="GO:0006644">
    <property type="term" value="P:phospholipid metabolic process"/>
    <property type="evidence" value="ECO:0007669"/>
    <property type="project" value="InterPro"/>
</dbReference>
<dbReference type="InterPro" id="IPR036444">
    <property type="entry name" value="PLipase_A2_dom_sf"/>
</dbReference>
<dbReference type="GO" id="GO:0050482">
    <property type="term" value="P:arachidonate secretion"/>
    <property type="evidence" value="ECO:0007669"/>
    <property type="project" value="InterPro"/>
</dbReference>
<dbReference type="EMBL" id="HF679134">
    <property type="protein sequence ID" value="CCU56325.1"/>
    <property type="molecule type" value="Genomic_DNA"/>
</dbReference>
<reference evidence="2 3" key="1">
    <citation type="journal article" date="2013" name="J. Virol.">
        <title>New Insights into the Evolution of Entomopoxvirinae from the Complete Genome Sequences of Four Entomopoxviruses Infecting Adoxophyes honmai, Choristoneura biennis, Choristoneura rosaceana, and Mythimna separata.</title>
        <authorList>
            <person name="Theze J."/>
            <person name="Takatsuka J."/>
            <person name="Li Z."/>
            <person name="Gallais J."/>
            <person name="Doucet D."/>
            <person name="Arif B."/>
            <person name="Nakai M."/>
            <person name="Herniou E.A."/>
        </authorList>
    </citation>
    <scope>NUCLEOTIDE SEQUENCE [LARGE SCALE GENOMIC DNA]</scope>
</reference>
<gene>
    <name evidence="2" type="ORF">MYSEV_127</name>
</gene>
<accession>A0A916KQE0</accession>
<dbReference type="KEGG" id="vg:15613749"/>
<dbReference type="Pfam" id="PF08398">
    <property type="entry name" value="Phospholip_A2_4"/>
    <property type="match status" value="1"/>
</dbReference>
<keyword evidence="3" id="KW-1185">Reference proteome</keyword>
<evidence type="ECO:0000313" key="2">
    <source>
        <dbReference type="EMBL" id="CCU56325.1"/>
    </source>
</evidence>
<dbReference type="GO" id="GO:0005198">
    <property type="term" value="F:structural molecule activity"/>
    <property type="evidence" value="ECO:0007669"/>
    <property type="project" value="InterPro"/>
</dbReference>
<dbReference type="OrthoDB" id="20937at10239"/>
<dbReference type="GeneID" id="15613749"/>
<dbReference type="Gene3D" id="1.20.90.10">
    <property type="entry name" value="Phospholipase A2 domain"/>
    <property type="match status" value="1"/>
</dbReference>
<evidence type="ECO:0000259" key="1">
    <source>
        <dbReference type="Pfam" id="PF08398"/>
    </source>
</evidence>
<protein>
    <recommendedName>
        <fullName evidence="1">Phospholipase A2-like domain-containing protein</fullName>
    </recommendedName>
</protein>
<sequence>MECENCNNYFITEYKINVLEKIIELFINCDKCTHETKFIVEIPTDYMKDKKIVPLHLLKYNYCGPYTNVIKNIVSNIKPYNEIDKQCMIHDLSYHMYKDEYLRSKSDSNLLNYLSNLNKKSISKHIISLVLDIKKKFINKE</sequence>
<evidence type="ECO:0000313" key="3">
    <source>
        <dbReference type="Proteomes" id="UP000792671"/>
    </source>
</evidence>
<feature type="domain" description="Phospholipase A2-like" evidence="1">
    <location>
        <begin position="54"/>
        <end position="134"/>
    </location>
</feature>
<organism evidence="2 3">
    <name type="scientific">Mythimna separata entomopoxvirus 'L'</name>
    <dbReference type="NCBI Taxonomy" id="1293572"/>
    <lineage>
        <taxon>Viruses</taxon>
        <taxon>Varidnaviria</taxon>
        <taxon>Bamfordvirae</taxon>
        <taxon>Nucleocytoviricota</taxon>
        <taxon>Pokkesviricetes</taxon>
        <taxon>Chitovirales</taxon>
        <taxon>Poxviridae</taxon>
        <taxon>Entomopoxvirinae</taxon>
        <taxon>Betaentomopoxvirus</taxon>
        <taxon>Betaentomopoxvirus mseparata</taxon>
        <taxon>Mythimna separata entomopoxvirus</taxon>
    </lineage>
</organism>
<proteinExistence type="predicted"/>
<name>A0A916KQE0_9POXV</name>
<dbReference type="GO" id="GO:0004623">
    <property type="term" value="F:phospholipase A2 activity"/>
    <property type="evidence" value="ECO:0007669"/>
    <property type="project" value="InterPro"/>
</dbReference>
<dbReference type="RefSeq" id="YP_008003644.1">
    <property type="nucleotide sequence ID" value="NC_021246.1"/>
</dbReference>